<dbReference type="Proteomes" id="UP000324800">
    <property type="component" value="Unassembled WGS sequence"/>
</dbReference>
<dbReference type="AlphaFoldDB" id="A0A5J4W1W2"/>
<accession>A0A5J4W1W2</accession>
<feature type="compositionally biased region" description="Acidic residues" evidence="1">
    <location>
        <begin position="22"/>
        <end position="31"/>
    </location>
</feature>
<gene>
    <name evidence="2" type="ORF">EZS28_015822</name>
</gene>
<feature type="region of interest" description="Disordered" evidence="1">
    <location>
        <begin position="55"/>
        <end position="117"/>
    </location>
</feature>
<dbReference type="EMBL" id="SNRW01003900">
    <property type="protein sequence ID" value="KAA6388650.1"/>
    <property type="molecule type" value="Genomic_DNA"/>
</dbReference>
<reference evidence="2 3" key="1">
    <citation type="submission" date="2019-03" db="EMBL/GenBank/DDBJ databases">
        <title>Single cell metagenomics reveals metabolic interactions within the superorganism composed of flagellate Streblomastix strix and complex community of Bacteroidetes bacteria on its surface.</title>
        <authorList>
            <person name="Treitli S.C."/>
            <person name="Kolisko M."/>
            <person name="Husnik F."/>
            <person name="Keeling P."/>
            <person name="Hampl V."/>
        </authorList>
    </citation>
    <scope>NUCLEOTIDE SEQUENCE [LARGE SCALE GENOMIC DNA]</scope>
    <source>
        <strain evidence="2">ST1C</strain>
    </source>
</reference>
<sequence length="294" mass="34014">MGPIQANNRERIDPQINIGQDDTVEEEEDQQKEDAALIQNKDFRVNIISQRLVQENLSTQPQNNQGLNVLSQKEKDDSSPGQIEVQEKPKKGRGSKKSKTEAAPKRGKKTAEEVKPEPKTLTMRVNRSIFLNRAGTLQSREISVEISLWNGGEERADDNGSSGQGEKDWRIDIQREKRWYGWKDQKIHISKEANRERRIHKYWILSEIQSLEQLIKNRGKQNNNPIQGNIRREESISRNVERRVGGRNSNTYTIRPSEVMEPYISDKESQWNMEKGSGCEQVKQRNKEITLQNV</sequence>
<organism evidence="2 3">
    <name type="scientific">Streblomastix strix</name>
    <dbReference type="NCBI Taxonomy" id="222440"/>
    <lineage>
        <taxon>Eukaryota</taxon>
        <taxon>Metamonada</taxon>
        <taxon>Preaxostyla</taxon>
        <taxon>Oxymonadida</taxon>
        <taxon>Streblomastigidae</taxon>
        <taxon>Streblomastix</taxon>
    </lineage>
</organism>
<feature type="compositionally biased region" description="Basic and acidic residues" evidence="1">
    <location>
        <begin position="98"/>
        <end position="117"/>
    </location>
</feature>
<evidence type="ECO:0000313" key="3">
    <source>
        <dbReference type="Proteomes" id="UP000324800"/>
    </source>
</evidence>
<comment type="caution">
    <text evidence="2">The sequence shown here is derived from an EMBL/GenBank/DDBJ whole genome shotgun (WGS) entry which is preliminary data.</text>
</comment>
<proteinExistence type="predicted"/>
<feature type="compositionally biased region" description="Polar residues" evidence="1">
    <location>
        <begin position="55"/>
        <end position="71"/>
    </location>
</feature>
<evidence type="ECO:0000256" key="1">
    <source>
        <dbReference type="SAM" id="MobiDB-lite"/>
    </source>
</evidence>
<name>A0A5J4W1W2_9EUKA</name>
<evidence type="ECO:0000313" key="2">
    <source>
        <dbReference type="EMBL" id="KAA6388650.1"/>
    </source>
</evidence>
<feature type="region of interest" description="Disordered" evidence="1">
    <location>
        <begin position="1"/>
        <end position="37"/>
    </location>
</feature>
<protein>
    <submittedName>
        <fullName evidence="2">Uncharacterized protein</fullName>
    </submittedName>
</protein>